<evidence type="ECO:0000256" key="2">
    <source>
        <dbReference type="SAM" id="Phobius"/>
    </source>
</evidence>
<dbReference type="Gene3D" id="3.30.70.2390">
    <property type="match status" value="1"/>
</dbReference>
<dbReference type="Proteomes" id="UP000529710">
    <property type="component" value="Unassembled WGS sequence"/>
</dbReference>
<organism evidence="4 5">
    <name type="scientific">Bifidobacterium erythrocebi</name>
    <dbReference type="NCBI Taxonomy" id="2675325"/>
    <lineage>
        <taxon>Bacteria</taxon>
        <taxon>Bacillati</taxon>
        <taxon>Actinomycetota</taxon>
        <taxon>Actinomycetes</taxon>
        <taxon>Bifidobacteriales</taxon>
        <taxon>Bifidobacteriaceae</taxon>
        <taxon>Bifidobacterium</taxon>
    </lineage>
</organism>
<dbReference type="InterPro" id="IPR027381">
    <property type="entry name" value="LytR/CpsA/Psr_C"/>
</dbReference>
<sequence>MTSTGGNGIESYAMDEFDNPPKGPAGVHRGRRSVVARYAPFVIVVVVAALCGFMAWGLLSGEFSKVHWPWSPTSSQTSGKTSTKTTTTAKKKAAEKKAAAKKAAEKKQQEEAAKKQQEEAAAKKQQEDEAAKQQQEQAAQVDRSLSVRVINGTGISGYAATKQAVLNQAGYANVAASNPSGTLPASTVVWYQNDADKATAEDVANALGISNVQQTAGLGASIVVILLN</sequence>
<feature type="compositionally biased region" description="Basic and acidic residues" evidence="1">
    <location>
        <begin position="95"/>
        <end position="131"/>
    </location>
</feature>
<gene>
    <name evidence="4" type="ORF">G1C98_1610</name>
</gene>
<dbReference type="EMBL" id="JAAIIF010000017">
    <property type="protein sequence ID" value="NMM96874.1"/>
    <property type="molecule type" value="Genomic_DNA"/>
</dbReference>
<feature type="transmembrane region" description="Helical" evidence="2">
    <location>
        <begin position="38"/>
        <end position="59"/>
    </location>
</feature>
<protein>
    <submittedName>
        <fullName evidence="4">Cell wall integrity and stress response protein 1</fullName>
    </submittedName>
</protein>
<feature type="domain" description="LytR/CpsA/Psr regulator C-terminal" evidence="3">
    <location>
        <begin position="145"/>
        <end position="226"/>
    </location>
</feature>
<evidence type="ECO:0000313" key="4">
    <source>
        <dbReference type="EMBL" id="NMM96874.1"/>
    </source>
</evidence>
<dbReference type="Pfam" id="PF13399">
    <property type="entry name" value="LytR_C"/>
    <property type="match status" value="1"/>
</dbReference>
<evidence type="ECO:0000256" key="1">
    <source>
        <dbReference type="SAM" id="MobiDB-lite"/>
    </source>
</evidence>
<comment type="caution">
    <text evidence="4">The sequence shown here is derived from an EMBL/GenBank/DDBJ whole genome shotgun (WGS) entry which is preliminary data.</text>
</comment>
<keyword evidence="2" id="KW-1133">Transmembrane helix</keyword>
<dbReference type="RefSeq" id="WP_169080758.1">
    <property type="nucleotide sequence ID" value="NZ_JAAIIF010000017.1"/>
</dbReference>
<name>A0A7Y0HWF5_9BIFI</name>
<accession>A0A7Y0HWF5</accession>
<dbReference type="AlphaFoldDB" id="A0A7Y0HWF5"/>
<proteinExistence type="predicted"/>
<feature type="region of interest" description="Disordered" evidence="1">
    <location>
        <begin position="1"/>
        <end position="28"/>
    </location>
</feature>
<keyword evidence="2" id="KW-0812">Transmembrane</keyword>
<evidence type="ECO:0000259" key="3">
    <source>
        <dbReference type="Pfam" id="PF13399"/>
    </source>
</evidence>
<feature type="compositionally biased region" description="Low complexity" evidence="1">
    <location>
        <begin position="71"/>
        <end position="88"/>
    </location>
</feature>
<reference evidence="4 5" key="1">
    <citation type="submission" date="2020-02" db="EMBL/GenBank/DDBJ databases">
        <title>Characterization of phylogenetic diversity of novel bifidobacterial species isolated in Czech ZOOs.</title>
        <authorList>
            <person name="Lugli G.A."/>
            <person name="Vera N.B."/>
            <person name="Ventura M."/>
        </authorList>
    </citation>
    <scope>NUCLEOTIDE SEQUENCE [LARGE SCALE GENOMIC DNA]</scope>
    <source>
        <strain evidence="4 5">DSM 109960</strain>
    </source>
</reference>
<evidence type="ECO:0000313" key="5">
    <source>
        <dbReference type="Proteomes" id="UP000529710"/>
    </source>
</evidence>
<keyword evidence="2" id="KW-0472">Membrane</keyword>
<keyword evidence="5" id="KW-1185">Reference proteome</keyword>
<feature type="region of interest" description="Disordered" evidence="1">
    <location>
        <begin position="70"/>
        <end position="139"/>
    </location>
</feature>